<dbReference type="CDD" id="cd01392">
    <property type="entry name" value="HTH_LacI"/>
    <property type="match status" value="1"/>
</dbReference>
<dbReference type="Gene3D" id="1.10.260.40">
    <property type="entry name" value="lambda repressor-like DNA-binding domains"/>
    <property type="match status" value="1"/>
</dbReference>
<sequence>MVRIADVAELAGVSKATASRALSGRDHVAEATRKRVVEAAESLQYAPSTAAVGLATGRTRRIGVLMPTVSRWFFSQVLEGVQAALVKHGLDLMLYCALPGTPARERIFRDFMRRKRMDGLIAIGIESSDPEWERLRQIDAPIVGVVGTTPGSSLVAIDDTHAAMRATEHLLALGHREVVFLGGEARDPGAANVHRDRFTGYTRAMTAAGLGASVRHVPAPSTVPGGYAAAVDALGSQDRPTGIVGVCDEVAIGAIIAARRLGLLVPGHVSVTGIDDHEYAEMFSLTTLSQKPRAQGRAAVDLLLARIEDPSLAPSTTSLKARLIVRSSTLALDASVAAPGTRDGSHGP</sequence>
<dbReference type="SUPFAM" id="SSF53822">
    <property type="entry name" value="Periplasmic binding protein-like I"/>
    <property type="match status" value="1"/>
</dbReference>
<evidence type="ECO:0000313" key="5">
    <source>
        <dbReference type="EMBL" id="MFD0780688.1"/>
    </source>
</evidence>
<dbReference type="EMBL" id="JBHTIM010000001">
    <property type="protein sequence ID" value="MFD0780688.1"/>
    <property type="molecule type" value="Genomic_DNA"/>
</dbReference>
<keyword evidence="1" id="KW-0805">Transcription regulation</keyword>
<dbReference type="Proteomes" id="UP001597042">
    <property type="component" value="Unassembled WGS sequence"/>
</dbReference>
<dbReference type="Gene3D" id="3.40.50.2300">
    <property type="match status" value="2"/>
</dbReference>
<keyword evidence="3" id="KW-0804">Transcription</keyword>
<dbReference type="SUPFAM" id="SSF47413">
    <property type="entry name" value="lambda repressor-like DNA-binding domains"/>
    <property type="match status" value="1"/>
</dbReference>
<dbReference type="InterPro" id="IPR046335">
    <property type="entry name" value="LacI/GalR-like_sensor"/>
</dbReference>
<feature type="domain" description="HTH lacI-type" evidence="4">
    <location>
        <begin position="2"/>
        <end position="56"/>
    </location>
</feature>
<gene>
    <name evidence="5" type="ORF">ACFQZV_05165</name>
</gene>
<keyword evidence="6" id="KW-1185">Reference proteome</keyword>
<dbReference type="InterPro" id="IPR010982">
    <property type="entry name" value="Lambda_DNA-bd_dom_sf"/>
</dbReference>
<dbReference type="PROSITE" id="PS50932">
    <property type="entry name" value="HTH_LACI_2"/>
    <property type="match status" value="1"/>
</dbReference>
<organism evidence="5 6">
    <name type="scientific">Microbacterium koreense</name>
    <dbReference type="NCBI Taxonomy" id="323761"/>
    <lineage>
        <taxon>Bacteria</taxon>
        <taxon>Bacillati</taxon>
        <taxon>Actinomycetota</taxon>
        <taxon>Actinomycetes</taxon>
        <taxon>Micrococcales</taxon>
        <taxon>Microbacteriaceae</taxon>
        <taxon>Microbacterium</taxon>
    </lineage>
</organism>
<dbReference type="InterPro" id="IPR028082">
    <property type="entry name" value="Peripla_BP_I"/>
</dbReference>
<accession>A0ABW2ZQF8</accession>
<dbReference type="SMART" id="SM00354">
    <property type="entry name" value="HTH_LACI"/>
    <property type="match status" value="1"/>
</dbReference>
<name>A0ABW2ZQF8_9MICO</name>
<dbReference type="RefSeq" id="WP_378751142.1">
    <property type="nucleotide sequence ID" value="NZ_JBHSSV010000004.1"/>
</dbReference>
<dbReference type="InterPro" id="IPR000843">
    <property type="entry name" value="HTH_LacI"/>
</dbReference>
<dbReference type="PANTHER" id="PTHR30146">
    <property type="entry name" value="LACI-RELATED TRANSCRIPTIONAL REPRESSOR"/>
    <property type="match status" value="1"/>
</dbReference>
<dbReference type="GO" id="GO:0003677">
    <property type="term" value="F:DNA binding"/>
    <property type="evidence" value="ECO:0007669"/>
    <property type="project" value="UniProtKB-KW"/>
</dbReference>
<dbReference type="CDD" id="cd06267">
    <property type="entry name" value="PBP1_LacI_sugar_binding-like"/>
    <property type="match status" value="1"/>
</dbReference>
<keyword evidence="2 5" id="KW-0238">DNA-binding</keyword>
<dbReference type="Pfam" id="PF00356">
    <property type="entry name" value="LacI"/>
    <property type="match status" value="1"/>
</dbReference>
<proteinExistence type="predicted"/>
<protein>
    <submittedName>
        <fullName evidence="5">LacI family DNA-binding transcriptional regulator</fullName>
    </submittedName>
</protein>
<evidence type="ECO:0000256" key="3">
    <source>
        <dbReference type="ARBA" id="ARBA00023163"/>
    </source>
</evidence>
<evidence type="ECO:0000313" key="6">
    <source>
        <dbReference type="Proteomes" id="UP001597042"/>
    </source>
</evidence>
<evidence type="ECO:0000256" key="1">
    <source>
        <dbReference type="ARBA" id="ARBA00023015"/>
    </source>
</evidence>
<dbReference type="PANTHER" id="PTHR30146:SF109">
    <property type="entry name" value="HTH-TYPE TRANSCRIPTIONAL REGULATOR GALS"/>
    <property type="match status" value="1"/>
</dbReference>
<comment type="caution">
    <text evidence="5">The sequence shown here is derived from an EMBL/GenBank/DDBJ whole genome shotgun (WGS) entry which is preliminary data.</text>
</comment>
<dbReference type="PROSITE" id="PS00356">
    <property type="entry name" value="HTH_LACI_1"/>
    <property type="match status" value="1"/>
</dbReference>
<evidence type="ECO:0000259" key="4">
    <source>
        <dbReference type="PROSITE" id="PS50932"/>
    </source>
</evidence>
<dbReference type="Pfam" id="PF13377">
    <property type="entry name" value="Peripla_BP_3"/>
    <property type="match status" value="1"/>
</dbReference>
<reference evidence="6" key="1">
    <citation type="journal article" date="2019" name="Int. J. Syst. Evol. Microbiol.">
        <title>The Global Catalogue of Microorganisms (GCM) 10K type strain sequencing project: providing services to taxonomists for standard genome sequencing and annotation.</title>
        <authorList>
            <consortium name="The Broad Institute Genomics Platform"/>
            <consortium name="The Broad Institute Genome Sequencing Center for Infectious Disease"/>
            <person name="Wu L."/>
            <person name="Ma J."/>
        </authorList>
    </citation>
    <scope>NUCLEOTIDE SEQUENCE [LARGE SCALE GENOMIC DNA]</scope>
    <source>
        <strain evidence="6">CCUG 50754</strain>
    </source>
</reference>
<evidence type="ECO:0000256" key="2">
    <source>
        <dbReference type="ARBA" id="ARBA00023125"/>
    </source>
</evidence>